<gene>
    <name evidence="12" type="ORF">ERS852420_02847</name>
    <name evidence="13" type="ORF">GMD30_01045</name>
    <name evidence="11" type="ORF">M72_07351</name>
</gene>
<dbReference type="EMBL" id="CVRR01000019">
    <property type="protein sequence ID" value="CRL38648.1"/>
    <property type="molecule type" value="Genomic_DNA"/>
</dbReference>
<evidence type="ECO:0000256" key="5">
    <source>
        <dbReference type="ARBA" id="ARBA00022500"/>
    </source>
</evidence>
<evidence type="ECO:0000313" key="12">
    <source>
        <dbReference type="EMBL" id="CUN12504.1"/>
    </source>
</evidence>
<evidence type="ECO:0000256" key="2">
    <source>
        <dbReference type="ARBA" id="ARBA00004162"/>
    </source>
</evidence>
<dbReference type="EMBL" id="CYXV01000014">
    <property type="protein sequence ID" value="CUN12504.1"/>
    <property type="molecule type" value="Genomic_DNA"/>
</dbReference>
<evidence type="ECO:0000256" key="6">
    <source>
        <dbReference type="ARBA" id="ARBA00022692"/>
    </source>
</evidence>
<keyword evidence="12" id="KW-0282">Flagellum</keyword>
<evidence type="ECO:0000256" key="9">
    <source>
        <dbReference type="ARBA" id="ARBA00023136"/>
    </source>
</evidence>
<sequence length="173" mass="19160">MKKNLISVVILALVFANFVLTALLMFSVLPETKKANTLIEKVCSAIDLDLNSGAATGTSNISIDDQEIYKVSEGEDLTTNLAEGKDGKTHYAVLNVSLVLNKKSDNYKKYTQDFLTNQDDTIKNDIIKVVSGYTFEQFNQNSDAIKDTILEDMQNLFGKDYVIGVNFSKLTAQ</sequence>
<evidence type="ECO:0000256" key="3">
    <source>
        <dbReference type="ARBA" id="ARBA00008281"/>
    </source>
</evidence>
<dbReference type="GO" id="GO:0009425">
    <property type="term" value="C:bacterial-type flagellum basal body"/>
    <property type="evidence" value="ECO:0007669"/>
    <property type="project" value="InterPro"/>
</dbReference>
<comment type="similarity">
    <text evidence="3 10">Belongs to the FliL family.</text>
</comment>
<dbReference type="OrthoDB" id="2056812at2"/>
<dbReference type="AlphaFoldDB" id="A0A0M6WP40"/>
<evidence type="ECO:0000313" key="15">
    <source>
        <dbReference type="Proteomes" id="UP000095495"/>
    </source>
</evidence>
<keyword evidence="6" id="KW-0812">Transmembrane</keyword>
<evidence type="ECO:0000313" key="16">
    <source>
        <dbReference type="Proteomes" id="UP000446657"/>
    </source>
</evidence>
<name>A0A0M6WP40_9FIRM</name>
<dbReference type="GeneID" id="99747987"/>
<dbReference type="GO" id="GO:0005886">
    <property type="term" value="C:plasma membrane"/>
    <property type="evidence" value="ECO:0007669"/>
    <property type="project" value="UniProtKB-SubCell"/>
</dbReference>
<evidence type="ECO:0000256" key="7">
    <source>
        <dbReference type="ARBA" id="ARBA00022779"/>
    </source>
</evidence>
<keyword evidence="4 10" id="KW-1003">Cell membrane</keyword>
<dbReference type="EMBL" id="WNAL01000001">
    <property type="protein sequence ID" value="MTR80315.1"/>
    <property type="molecule type" value="Genomic_DNA"/>
</dbReference>
<keyword evidence="12" id="KW-0966">Cell projection</keyword>
<dbReference type="GO" id="GO:0071973">
    <property type="term" value="P:bacterial-type flagellum-dependent cell motility"/>
    <property type="evidence" value="ECO:0007669"/>
    <property type="project" value="InterPro"/>
</dbReference>
<proteinExistence type="inferred from homology"/>
<reference evidence="11" key="2">
    <citation type="submission" date="2015-05" db="EMBL/GenBank/DDBJ databases">
        <authorList>
            <person name="Wang D.B."/>
            <person name="Wang M."/>
        </authorList>
    </citation>
    <scope>NUCLEOTIDE SEQUENCE [LARGE SCALE GENOMIC DNA]</scope>
    <source>
        <strain evidence="11">M72</strain>
    </source>
</reference>
<evidence type="ECO:0000256" key="8">
    <source>
        <dbReference type="ARBA" id="ARBA00022989"/>
    </source>
</evidence>
<comment type="function">
    <text evidence="1 10">Controls the rotational direction of flagella during chemotaxis.</text>
</comment>
<evidence type="ECO:0000256" key="1">
    <source>
        <dbReference type="ARBA" id="ARBA00002254"/>
    </source>
</evidence>
<keyword evidence="14" id="KW-1185">Reference proteome</keyword>
<protein>
    <recommendedName>
        <fullName evidence="10">Flagellar protein FliL</fullName>
    </recommendedName>
</protein>
<dbReference type="Proteomes" id="UP000049979">
    <property type="component" value="Unassembled WGS sequence"/>
</dbReference>
<dbReference type="GO" id="GO:0006935">
    <property type="term" value="P:chemotaxis"/>
    <property type="evidence" value="ECO:0007669"/>
    <property type="project" value="UniProtKB-KW"/>
</dbReference>
<evidence type="ECO:0000313" key="11">
    <source>
        <dbReference type="EMBL" id="CRL38648.1"/>
    </source>
</evidence>
<dbReference type="Proteomes" id="UP000446657">
    <property type="component" value="Unassembled WGS sequence"/>
</dbReference>
<keyword evidence="9 10" id="KW-0472">Membrane</keyword>
<accession>A0A0M6WP40</accession>
<dbReference type="STRING" id="301302.ERS852420_02847"/>
<evidence type="ECO:0000313" key="13">
    <source>
        <dbReference type="EMBL" id="MTR80315.1"/>
    </source>
</evidence>
<comment type="subcellular location">
    <subcellularLocation>
        <location evidence="2">Cell membrane</location>
        <topology evidence="2">Single-pass membrane protein</topology>
    </subcellularLocation>
</comment>
<evidence type="ECO:0000256" key="10">
    <source>
        <dbReference type="RuleBase" id="RU364125"/>
    </source>
</evidence>
<reference evidence="14" key="1">
    <citation type="submission" date="2015-05" db="EMBL/GenBank/DDBJ databases">
        <authorList>
            <consortium name="Pathogen Informatics"/>
        </authorList>
    </citation>
    <scope>NUCLEOTIDE SEQUENCE [LARGE SCALE GENOMIC DNA]</scope>
    <source>
        <strain evidence="12 15">2789STDY5608863</strain>
        <strain evidence="14">M72</strain>
    </source>
</reference>
<evidence type="ECO:0000256" key="4">
    <source>
        <dbReference type="ARBA" id="ARBA00022475"/>
    </source>
</evidence>
<keyword evidence="7 10" id="KW-0283">Flagellar rotation</keyword>
<keyword evidence="12" id="KW-0969">Cilium</keyword>
<dbReference type="InterPro" id="IPR005503">
    <property type="entry name" value="FliL"/>
</dbReference>
<reference evidence="13 16" key="3">
    <citation type="journal article" date="2019" name="Nat. Med.">
        <title>A library of human gut bacterial isolates paired with longitudinal multiomics data enables mechanistic microbiome research.</title>
        <authorList>
            <person name="Poyet M."/>
            <person name="Groussin M."/>
            <person name="Gibbons S.M."/>
            <person name="Avila-Pacheco J."/>
            <person name="Jiang X."/>
            <person name="Kearney S.M."/>
            <person name="Perrotta A.R."/>
            <person name="Berdy B."/>
            <person name="Zhao S."/>
            <person name="Lieberman T.D."/>
            <person name="Swanson P.K."/>
            <person name="Smith M."/>
            <person name="Roesemann S."/>
            <person name="Alexander J.E."/>
            <person name="Rich S.A."/>
            <person name="Livny J."/>
            <person name="Vlamakis H."/>
            <person name="Clish C."/>
            <person name="Bullock K."/>
            <person name="Deik A."/>
            <person name="Scott J."/>
            <person name="Pierce K.A."/>
            <person name="Xavier R.J."/>
            <person name="Alm E.J."/>
        </authorList>
    </citation>
    <scope>NUCLEOTIDE SEQUENCE [LARGE SCALE GENOMIC DNA]</scope>
    <source>
        <strain evidence="13 16">BIOML-A1</strain>
    </source>
</reference>
<keyword evidence="5 10" id="KW-0145">Chemotaxis</keyword>
<organism evidence="11 14">
    <name type="scientific">Roseburia faecis</name>
    <dbReference type="NCBI Taxonomy" id="301302"/>
    <lineage>
        <taxon>Bacteria</taxon>
        <taxon>Bacillati</taxon>
        <taxon>Bacillota</taxon>
        <taxon>Clostridia</taxon>
        <taxon>Lachnospirales</taxon>
        <taxon>Lachnospiraceae</taxon>
        <taxon>Roseburia</taxon>
    </lineage>
</organism>
<dbReference type="RefSeq" id="WP_022046687.1">
    <property type="nucleotide sequence ID" value="NZ_CP173697.1"/>
</dbReference>
<keyword evidence="8" id="KW-1133">Transmembrane helix</keyword>
<evidence type="ECO:0000313" key="14">
    <source>
        <dbReference type="Proteomes" id="UP000049979"/>
    </source>
</evidence>
<dbReference type="Proteomes" id="UP000095495">
    <property type="component" value="Unassembled WGS sequence"/>
</dbReference>
<dbReference type="Pfam" id="PF03748">
    <property type="entry name" value="FliL"/>
    <property type="match status" value="1"/>
</dbReference>